<keyword evidence="2" id="KW-1185">Reference proteome</keyword>
<comment type="caution">
    <text evidence="1">The sequence shown here is derived from an EMBL/GenBank/DDBJ whole genome shotgun (WGS) entry which is preliminary data.</text>
</comment>
<reference evidence="1" key="1">
    <citation type="submission" date="2021-06" db="EMBL/GenBank/DDBJ databases">
        <authorList>
            <person name="Hodson N. C."/>
            <person name="Mongue J. A."/>
            <person name="Jaron S. K."/>
        </authorList>
    </citation>
    <scope>NUCLEOTIDE SEQUENCE</scope>
</reference>
<feature type="non-terminal residue" evidence="1">
    <location>
        <position position="1"/>
    </location>
</feature>
<dbReference type="AlphaFoldDB" id="A0A8J2PVL1"/>
<sequence>MENCQSERESNGEATLKIIPLDKDMTVEVGQSAVETNP</sequence>
<dbReference type="Proteomes" id="UP000708208">
    <property type="component" value="Unassembled WGS sequence"/>
</dbReference>
<gene>
    <name evidence="1" type="ORF">AFUS01_LOCUS44306</name>
</gene>
<name>A0A8J2PVL1_9HEXA</name>
<accession>A0A8J2PVL1</accession>
<dbReference type="EMBL" id="CAJVCH010570412">
    <property type="protein sequence ID" value="CAG7834854.1"/>
    <property type="molecule type" value="Genomic_DNA"/>
</dbReference>
<evidence type="ECO:0000313" key="2">
    <source>
        <dbReference type="Proteomes" id="UP000708208"/>
    </source>
</evidence>
<protein>
    <submittedName>
        <fullName evidence="1">Uncharacterized protein</fullName>
    </submittedName>
</protein>
<proteinExistence type="predicted"/>
<evidence type="ECO:0000313" key="1">
    <source>
        <dbReference type="EMBL" id="CAG7834854.1"/>
    </source>
</evidence>
<organism evidence="1 2">
    <name type="scientific">Allacma fusca</name>
    <dbReference type="NCBI Taxonomy" id="39272"/>
    <lineage>
        <taxon>Eukaryota</taxon>
        <taxon>Metazoa</taxon>
        <taxon>Ecdysozoa</taxon>
        <taxon>Arthropoda</taxon>
        <taxon>Hexapoda</taxon>
        <taxon>Collembola</taxon>
        <taxon>Symphypleona</taxon>
        <taxon>Sminthuridae</taxon>
        <taxon>Allacma</taxon>
    </lineage>
</organism>